<proteinExistence type="inferred from homology"/>
<comment type="function">
    <text evidence="10">Protein associated with the U5 snRNP, during its maturation and its post-splicing recycling and which is required for spliceosomal tri-snRNP complex assembly in the nucleus. Has a molecular sequestering activity and transiently hinders SNRNP200 binding sites for constitutive splicing factors that intervene later during the assembly of the spliceosome and splicing. Together with its molecular sequestering activity, may also function as a molecular adapter and placeholder, coordinating the assembly of the U5 snRNP and its association with the U4/U6 di-snRNP.</text>
</comment>
<evidence type="ECO:0000256" key="7">
    <source>
        <dbReference type="ARBA" id="ARBA00023187"/>
    </source>
</evidence>
<comment type="subcellular location">
    <subcellularLocation>
        <location evidence="2">Cytoplasm</location>
    </subcellularLocation>
    <subcellularLocation>
        <location evidence="1">Nucleus</location>
    </subcellularLocation>
</comment>
<reference evidence="12" key="1">
    <citation type="submission" date="2023-10" db="EMBL/GenBank/DDBJ databases">
        <title>Chromosome-level genome of the transformable northern wattle, Acacia crassicarpa.</title>
        <authorList>
            <person name="Massaro I."/>
            <person name="Sinha N.R."/>
            <person name="Poethig S."/>
            <person name="Leichty A.R."/>
        </authorList>
    </citation>
    <scope>NUCLEOTIDE SEQUENCE</scope>
    <source>
        <strain evidence="12">Acra3RX</strain>
        <tissue evidence="12">Leaf</tissue>
    </source>
</reference>
<evidence type="ECO:0000256" key="11">
    <source>
        <dbReference type="SAM" id="MobiDB-lite"/>
    </source>
</evidence>
<accession>A0AAE1JQ65</accession>
<comment type="similarity">
    <text evidence="3">Belongs to the TSSC4 family.</text>
</comment>
<dbReference type="Pfam" id="PF15264">
    <property type="entry name" value="TSSC4"/>
    <property type="match status" value="1"/>
</dbReference>
<organism evidence="12 13">
    <name type="scientific">Acacia crassicarpa</name>
    <name type="common">northern wattle</name>
    <dbReference type="NCBI Taxonomy" id="499986"/>
    <lineage>
        <taxon>Eukaryota</taxon>
        <taxon>Viridiplantae</taxon>
        <taxon>Streptophyta</taxon>
        <taxon>Embryophyta</taxon>
        <taxon>Tracheophyta</taxon>
        <taxon>Spermatophyta</taxon>
        <taxon>Magnoliopsida</taxon>
        <taxon>eudicotyledons</taxon>
        <taxon>Gunneridae</taxon>
        <taxon>Pentapetalae</taxon>
        <taxon>rosids</taxon>
        <taxon>fabids</taxon>
        <taxon>Fabales</taxon>
        <taxon>Fabaceae</taxon>
        <taxon>Caesalpinioideae</taxon>
        <taxon>mimosoid clade</taxon>
        <taxon>Acacieae</taxon>
        <taxon>Acacia</taxon>
    </lineage>
</organism>
<feature type="compositionally biased region" description="Basic and acidic residues" evidence="11">
    <location>
        <begin position="235"/>
        <end position="259"/>
    </location>
</feature>
<gene>
    <name evidence="12" type="ORF">QN277_020832</name>
</gene>
<evidence type="ECO:0000256" key="5">
    <source>
        <dbReference type="ARBA" id="ARBA00022664"/>
    </source>
</evidence>
<dbReference type="InterPro" id="IPR029338">
    <property type="entry name" value="TSSC4"/>
</dbReference>
<evidence type="ECO:0000256" key="2">
    <source>
        <dbReference type="ARBA" id="ARBA00004496"/>
    </source>
</evidence>
<dbReference type="AlphaFoldDB" id="A0AAE1JQ65"/>
<comment type="caution">
    <text evidence="12">The sequence shown here is derived from an EMBL/GenBank/DDBJ whole genome shotgun (WGS) entry which is preliminary data.</text>
</comment>
<keyword evidence="8" id="KW-0539">Nucleus</keyword>
<feature type="region of interest" description="Disordered" evidence="11">
    <location>
        <begin position="1"/>
        <end position="111"/>
    </location>
</feature>
<evidence type="ECO:0000256" key="3">
    <source>
        <dbReference type="ARBA" id="ARBA00010362"/>
    </source>
</evidence>
<dbReference type="GO" id="GO:0006397">
    <property type="term" value="P:mRNA processing"/>
    <property type="evidence" value="ECO:0007669"/>
    <property type="project" value="UniProtKB-KW"/>
</dbReference>
<feature type="compositionally biased region" description="Acidic residues" evidence="11">
    <location>
        <begin position="81"/>
        <end position="97"/>
    </location>
</feature>
<keyword evidence="4" id="KW-0963">Cytoplasm</keyword>
<evidence type="ECO:0000256" key="9">
    <source>
        <dbReference type="ARBA" id="ARBA00035304"/>
    </source>
</evidence>
<evidence type="ECO:0000256" key="10">
    <source>
        <dbReference type="ARBA" id="ARBA00045970"/>
    </source>
</evidence>
<feature type="compositionally biased region" description="Basic and acidic residues" evidence="11">
    <location>
        <begin position="41"/>
        <end position="54"/>
    </location>
</feature>
<sequence>MEDSFRVRADRVFGSLASSSNSTSSAAASSLSSLWSLTDDEIQKKEWNRSRGSPEPEPEPYPTTFDERPRGARKSRSIFGDDLEKDLEDLDEDEDVEPSSCGPSKPDDYDDEEWEIKSAIGRDCTLDYEEEEDQYDKQAVGKENSGDRLYMKDINDDGVEINSCNELPASFRDIVRDPRANHLAAKIRLKEDAEAAKRIDALQVSEKSAPEGGDPQGNTSLDGINPKPILKRKDHSSESKPQKRVRFDSQYDDRSKDESEGAGDICLKTSAQEVTAFNQPSRTEDFTSAVPDYIQNPSRYTHYTFDSSGDMDDNSNKQAYMDFLSQLKRSNAATGSQADDELEDLPSVTFISKKKSGDAKMVETDAMSKQNIDGAKEFMHRRGVPLCIAAGVTENNDVCAMEEDEPEVMYDTKKGSQKINRQYRRKLQELDESIV</sequence>
<feature type="region of interest" description="Disordered" evidence="11">
    <location>
        <begin position="200"/>
        <end position="266"/>
    </location>
</feature>
<evidence type="ECO:0000313" key="12">
    <source>
        <dbReference type="EMBL" id="KAK4272248.1"/>
    </source>
</evidence>
<dbReference type="GO" id="GO:0005737">
    <property type="term" value="C:cytoplasm"/>
    <property type="evidence" value="ECO:0007669"/>
    <property type="project" value="UniProtKB-SubCell"/>
</dbReference>
<evidence type="ECO:0000256" key="8">
    <source>
        <dbReference type="ARBA" id="ARBA00023242"/>
    </source>
</evidence>
<dbReference type="GO" id="GO:0008380">
    <property type="term" value="P:RNA splicing"/>
    <property type="evidence" value="ECO:0007669"/>
    <property type="project" value="UniProtKB-KW"/>
</dbReference>
<keyword evidence="5" id="KW-0507">mRNA processing</keyword>
<evidence type="ECO:0000256" key="6">
    <source>
        <dbReference type="ARBA" id="ARBA00022728"/>
    </source>
</evidence>
<keyword evidence="6" id="KW-0747">Spliceosome</keyword>
<dbReference type="PANTHER" id="PTHR13445">
    <property type="entry name" value="TUMOR SUPPRESSING SUBTRANSFERABLE CANDIDATE 4 TSSC4"/>
    <property type="match status" value="1"/>
</dbReference>
<dbReference type="GO" id="GO:0005681">
    <property type="term" value="C:spliceosomal complex"/>
    <property type="evidence" value="ECO:0007669"/>
    <property type="project" value="UniProtKB-KW"/>
</dbReference>
<feature type="compositionally biased region" description="Low complexity" evidence="11">
    <location>
        <begin position="15"/>
        <end position="37"/>
    </location>
</feature>
<feature type="compositionally biased region" description="Basic and acidic residues" evidence="11">
    <location>
        <begin position="1"/>
        <end position="11"/>
    </location>
</feature>
<evidence type="ECO:0000313" key="13">
    <source>
        <dbReference type="Proteomes" id="UP001293593"/>
    </source>
</evidence>
<dbReference type="PANTHER" id="PTHR13445:SF3">
    <property type="entry name" value="U5 SMALL NUCLEAR RIBONUCLEOPROTEIN TSSC4"/>
    <property type="match status" value="1"/>
</dbReference>
<keyword evidence="7" id="KW-0508">mRNA splicing</keyword>
<dbReference type="Proteomes" id="UP001293593">
    <property type="component" value="Unassembled WGS sequence"/>
</dbReference>
<protein>
    <recommendedName>
        <fullName evidence="9">U5 small nuclear ribonucleoprotein TSSC4</fullName>
    </recommendedName>
</protein>
<name>A0AAE1JQ65_9FABA</name>
<dbReference type="EMBL" id="JAWXYG010000005">
    <property type="protein sequence ID" value="KAK4272248.1"/>
    <property type="molecule type" value="Genomic_DNA"/>
</dbReference>
<evidence type="ECO:0000256" key="4">
    <source>
        <dbReference type="ARBA" id="ARBA00022490"/>
    </source>
</evidence>
<evidence type="ECO:0000256" key="1">
    <source>
        <dbReference type="ARBA" id="ARBA00004123"/>
    </source>
</evidence>
<keyword evidence="13" id="KW-1185">Reference proteome</keyword>